<gene>
    <name evidence="10" type="ORF">C7P63_10120</name>
</gene>
<evidence type="ECO:0000256" key="2">
    <source>
        <dbReference type="ARBA" id="ARBA00009130"/>
    </source>
</evidence>
<dbReference type="PANTHER" id="PTHR43429">
    <property type="entry name" value="PYRIDINE NUCLEOTIDE-DISULFIDE OXIDOREDUCTASE DOMAIN-CONTAINING"/>
    <property type="match status" value="1"/>
</dbReference>
<evidence type="ECO:0000256" key="1">
    <source>
        <dbReference type="ARBA" id="ARBA00001974"/>
    </source>
</evidence>
<dbReference type="SUPFAM" id="SSF55424">
    <property type="entry name" value="FAD/NAD-linked reductases, dimerisation (C-terminal) domain"/>
    <property type="match status" value="1"/>
</dbReference>
<organism evidence="10 11">
    <name type="scientific">Vagococcus humatus</name>
    <dbReference type="NCBI Taxonomy" id="1889241"/>
    <lineage>
        <taxon>Bacteria</taxon>
        <taxon>Bacillati</taxon>
        <taxon>Bacillota</taxon>
        <taxon>Bacilli</taxon>
        <taxon>Lactobacillales</taxon>
        <taxon>Enterococcaceae</taxon>
        <taxon>Vagococcus</taxon>
    </lineage>
</organism>
<feature type="domain" description="Pyridine nucleotide-disulphide oxidoreductase dimerisation" evidence="8">
    <location>
        <begin position="329"/>
        <end position="432"/>
    </location>
</feature>
<proteinExistence type="inferred from homology"/>
<keyword evidence="4" id="KW-0274">FAD</keyword>
<dbReference type="InterPro" id="IPR016156">
    <property type="entry name" value="FAD/NAD-linked_Rdtase_dimer_sf"/>
</dbReference>
<dbReference type="EMBL" id="PXZH01000008">
    <property type="protein sequence ID" value="RST88557.1"/>
    <property type="molecule type" value="Genomic_DNA"/>
</dbReference>
<comment type="similarity">
    <text evidence="2">Belongs to the class-III pyridine nucleotide-disulfide oxidoreductase family.</text>
</comment>
<comment type="cofactor">
    <cofactor evidence="1">
        <name>FAD</name>
        <dbReference type="ChEBI" id="CHEBI:57692"/>
    </cofactor>
</comment>
<dbReference type="PRINTS" id="PR00368">
    <property type="entry name" value="FADPNR"/>
</dbReference>
<evidence type="ECO:0000256" key="3">
    <source>
        <dbReference type="ARBA" id="ARBA00022630"/>
    </source>
</evidence>
<dbReference type="PANTHER" id="PTHR43429:SF1">
    <property type="entry name" value="NAD(P)H SULFUR OXIDOREDUCTASE (COA-DEPENDENT)"/>
    <property type="match status" value="1"/>
</dbReference>
<reference evidence="10 11" key="1">
    <citation type="submission" date="2018-03" db="EMBL/GenBank/DDBJ databases">
        <authorList>
            <person name="Gulvik C.A."/>
        </authorList>
    </citation>
    <scope>NUCLEOTIDE SEQUENCE [LARGE SCALE GENOMIC DNA]</scope>
    <source>
        <strain evidence="10 11">JCM 31581</strain>
    </source>
</reference>
<dbReference type="InterPro" id="IPR050260">
    <property type="entry name" value="FAD-bd_OxRdtase"/>
</dbReference>
<dbReference type="Pfam" id="PF02852">
    <property type="entry name" value="Pyr_redox_dim"/>
    <property type="match status" value="1"/>
</dbReference>
<dbReference type="OrthoDB" id="9802028at2"/>
<dbReference type="Pfam" id="PF07992">
    <property type="entry name" value="Pyr_redox_2"/>
    <property type="match status" value="1"/>
</dbReference>
<keyword evidence="5" id="KW-0560">Oxidoreductase</keyword>
<evidence type="ECO:0000259" key="8">
    <source>
        <dbReference type="Pfam" id="PF02852"/>
    </source>
</evidence>
<dbReference type="SUPFAM" id="SSF51905">
    <property type="entry name" value="FAD/NAD(P)-binding domain"/>
    <property type="match status" value="1"/>
</dbReference>
<dbReference type="InterPro" id="IPR036188">
    <property type="entry name" value="FAD/NAD-bd_sf"/>
</dbReference>
<comment type="caution">
    <text evidence="10">The sequence shown here is derived from an EMBL/GenBank/DDBJ whole genome shotgun (WGS) entry which is preliminary data.</text>
</comment>
<protein>
    <submittedName>
        <fullName evidence="10">CoA-disulfide reductase</fullName>
    </submittedName>
</protein>
<evidence type="ECO:0000256" key="7">
    <source>
        <dbReference type="ARBA" id="ARBA00023284"/>
    </source>
</evidence>
<evidence type="ECO:0000256" key="6">
    <source>
        <dbReference type="ARBA" id="ARBA00023097"/>
    </source>
</evidence>
<keyword evidence="11" id="KW-1185">Reference proteome</keyword>
<evidence type="ECO:0000259" key="9">
    <source>
        <dbReference type="Pfam" id="PF07992"/>
    </source>
</evidence>
<feature type="domain" description="FAD/NAD(P)-binding" evidence="9">
    <location>
        <begin position="1"/>
        <end position="291"/>
    </location>
</feature>
<accession>A0A3S0AW79</accession>
<dbReference type="Gene3D" id="3.50.50.60">
    <property type="entry name" value="FAD/NAD(P)-binding domain"/>
    <property type="match status" value="2"/>
</dbReference>
<dbReference type="NCBIfam" id="NF007123">
    <property type="entry name" value="PRK09564.1"/>
    <property type="match status" value="1"/>
</dbReference>
<name>A0A3S0AW79_9ENTE</name>
<sequence>MKIIIIGGTAAGMSAAAKVKRLQPEYDVLVFEKTPVVSLGACGLPYYVGDFFNDTERLIARTPEAFRKTGVELFTEHEVTDVDIEKRVVTVLDLTTGQTHQETYDQLMVASGASPILPPIKNLDLKGVHTLKTLQDGQDIKQLATNEQVKEVVIVGAGFIGLELAEAMHRLGKHVRIIQLDSRVIPDAFDTEVTAIMEEELINQGIQLNLDEFVTELQGRDTVQQVITNKGVYPADLIIIATGVKPNTQFLPLDSFDTLGNGALVIDEFGKTSQPNIYSAGDCASVYHRVRKENVFIPLATTANKLGRLVGENLAGKELTFQGTLGSSAVQVMSLEAGRTGITEKEAIDLGVPYKTVWIHDKNQTDYYPGQSPIHVKLVYHAETKVLLGGQIIGAKGAVLRVDVLATAIQKEMTTDELGMLDLCYAPPFARTWDVLNVAGNVAK</sequence>
<keyword evidence="7" id="KW-0676">Redox-active center</keyword>
<evidence type="ECO:0000256" key="4">
    <source>
        <dbReference type="ARBA" id="ARBA00022827"/>
    </source>
</evidence>
<dbReference type="AlphaFoldDB" id="A0A3S0AW79"/>
<evidence type="ECO:0000313" key="11">
    <source>
        <dbReference type="Proteomes" id="UP000277864"/>
    </source>
</evidence>
<evidence type="ECO:0000256" key="5">
    <source>
        <dbReference type="ARBA" id="ARBA00023002"/>
    </source>
</evidence>
<dbReference type="PRINTS" id="PR00411">
    <property type="entry name" value="PNDRDTASEI"/>
</dbReference>
<evidence type="ECO:0000313" key="10">
    <source>
        <dbReference type="EMBL" id="RST88557.1"/>
    </source>
</evidence>
<dbReference type="InterPro" id="IPR004099">
    <property type="entry name" value="Pyr_nucl-diS_OxRdtase_dimer"/>
</dbReference>
<dbReference type="InterPro" id="IPR023753">
    <property type="entry name" value="FAD/NAD-binding_dom"/>
</dbReference>
<dbReference type="RefSeq" id="WP_125944037.1">
    <property type="nucleotide sequence ID" value="NZ_PXZH01000008.1"/>
</dbReference>
<keyword evidence="6" id="KW-0558">Oxidation</keyword>
<dbReference type="Proteomes" id="UP000277864">
    <property type="component" value="Unassembled WGS sequence"/>
</dbReference>
<dbReference type="GO" id="GO:0016491">
    <property type="term" value="F:oxidoreductase activity"/>
    <property type="evidence" value="ECO:0007669"/>
    <property type="project" value="UniProtKB-KW"/>
</dbReference>
<keyword evidence="3" id="KW-0285">Flavoprotein</keyword>